<accession>A0ACB9GWH8</accession>
<evidence type="ECO:0000313" key="1">
    <source>
        <dbReference type="EMBL" id="KAI3787929.1"/>
    </source>
</evidence>
<proteinExistence type="predicted"/>
<sequence>MPILSSTIRLSPMLLHENSNKQKIRERDPSKKPLLIELTGKEDDSEFDLEHQACELVAKKMTELEVMVSAQLTNKETAEDIRLVAYDDA</sequence>
<reference evidence="2" key="1">
    <citation type="journal article" date="2022" name="Mol. Ecol. Resour.">
        <title>The genomes of chicory, endive, great burdock and yacon provide insights into Asteraceae palaeo-polyploidization history and plant inulin production.</title>
        <authorList>
            <person name="Fan W."/>
            <person name="Wang S."/>
            <person name="Wang H."/>
            <person name="Wang A."/>
            <person name="Jiang F."/>
            <person name="Liu H."/>
            <person name="Zhao H."/>
            <person name="Xu D."/>
            <person name="Zhang Y."/>
        </authorList>
    </citation>
    <scope>NUCLEOTIDE SEQUENCE [LARGE SCALE GENOMIC DNA]</scope>
    <source>
        <strain evidence="2">cv. Punajuju</strain>
    </source>
</reference>
<keyword evidence="2" id="KW-1185">Reference proteome</keyword>
<reference evidence="1 2" key="2">
    <citation type="journal article" date="2022" name="Mol. Ecol. Resour.">
        <title>The genomes of chicory, endive, great burdock and yacon provide insights into Asteraceae paleo-polyploidization history and plant inulin production.</title>
        <authorList>
            <person name="Fan W."/>
            <person name="Wang S."/>
            <person name="Wang H."/>
            <person name="Wang A."/>
            <person name="Jiang F."/>
            <person name="Liu H."/>
            <person name="Zhao H."/>
            <person name="Xu D."/>
            <person name="Zhang Y."/>
        </authorList>
    </citation>
    <scope>NUCLEOTIDE SEQUENCE [LARGE SCALE GENOMIC DNA]</scope>
    <source>
        <strain evidence="2">cv. Punajuju</strain>
        <tissue evidence="1">Leaves</tissue>
    </source>
</reference>
<protein>
    <submittedName>
        <fullName evidence="1">Uncharacterized protein</fullName>
    </submittedName>
</protein>
<gene>
    <name evidence="1" type="ORF">L2E82_00445</name>
</gene>
<name>A0ACB9GWH8_CICIN</name>
<dbReference type="EMBL" id="CM042009">
    <property type="protein sequence ID" value="KAI3787929.1"/>
    <property type="molecule type" value="Genomic_DNA"/>
</dbReference>
<organism evidence="1 2">
    <name type="scientific">Cichorium intybus</name>
    <name type="common">Chicory</name>
    <dbReference type="NCBI Taxonomy" id="13427"/>
    <lineage>
        <taxon>Eukaryota</taxon>
        <taxon>Viridiplantae</taxon>
        <taxon>Streptophyta</taxon>
        <taxon>Embryophyta</taxon>
        <taxon>Tracheophyta</taxon>
        <taxon>Spermatophyta</taxon>
        <taxon>Magnoliopsida</taxon>
        <taxon>eudicotyledons</taxon>
        <taxon>Gunneridae</taxon>
        <taxon>Pentapetalae</taxon>
        <taxon>asterids</taxon>
        <taxon>campanulids</taxon>
        <taxon>Asterales</taxon>
        <taxon>Asteraceae</taxon>
        <taxon>Cichorioideae</taxon>
        <taxon>Cichorieae</taxon>
        <taxon>Cichoriinae</taxon>
        <taxon>Cichorium</taxon>
    </lineage>
</organism>
<evidence type="ECO:0000313" key="2">
    <source>
        <dbReference type="Proteomes" id="UP001055811"/>
    </source>
</evidence>
<comment type="caution">
    <text evidence="1">The sequence shown here is derived from an EMBL/GenBank/DDBJ whole genome shotgun (WGS) entry which is preliminary data.</text>
</comment>
<dbReference type="Proteomes" id="UP001055811">
    <property type="component" value="Linkage Group LG01"/>
</dbReference>